<dbReference type="SUPFAM" id="SSF53335">
    <property type="entry name" value="S-adenosyl-L-methionine-dependent methyltransferases"/>
    <property type="match status" value="1"/>
</dbReference>
<dbReference type="Gene3D" id="3.10.290.10">
    <property type="entry name" value="RNA-binding S4 domain"/>
    <property type="match status" value="1"/>
</dbReference>
<evidence type="ECO:0000313" key="6">
    <source>
        <dbReference type="Proteomes" id="UP000185678"/>
    </source>
</evidence>
<comment type="similarity">
    <text evidence="2">Belongs to the TlyA family.</text>
</comment>
<dbReference type="PIRSF" id="PIRSF005578">
    <property type="entry name" value="TlyA"/>
    <property type="match status" value="1"/>
</dbReference>
<dbReference type="CDD" id="cd00165">
    <property type="entry name" value="S4"/>
    <property type="match status" value="1"/>
</dbReference>
<dbReference type="OrthoDB" id="9784736at2"/>
<protein>
    <submittedName>
        <fullName evidence="5">23S rRNA (Cytidine1920-2'-O)/16S rRNA (Cytidine1409-2'-O)-methyltransferase</fullName>
    </submittedName>
</protein>
<dbReference type="Proteomes" id="UP000185678">
    <property type="component" value="Unassembled WGS sequence"/>
</dbReference>
<evidence type="ECO:0000256" key="1">
    <source>
        <dbReference type="ARBA" id="ARBA00022884"/>
    </source>
</evidence>
<proteinExistence type="inferred from homology"/>
<evidence type="ECO:0000313" key="5">
    <source>
        <dbReference type="EMBL" id="SIS78912.1"/>
    </source>
</evidence>
<dbReference type="STRING" id="80876.SAMN05421779_103637"/>
<dbReference type="SUPFAM" id="SSF55174">
    <property type="entry name" value="Alpha-L RNA-binding motif"/>
    <property type="match status" value="1"/>
</dbReference>
<dbReference type="GO" id="GO:0003723">
    <property type="term" value="F:RNA binding"/>
    <property type="evidence" value="ECO:0007669"/>
    <property type="project" value="UniProtKB-KW"/>
</dbReference>
<gene>
    <name evidence="5" type="ORF">SAMN05421779_103637</name>
</gene>
<dbReference type="InterPro" id="IPR029063">
    <property type="entry name" value="SAM-dependent_MTases_sf"/>
</dbReference>
<name>A0A1N7LYM9_9PROT</name>
<keyword evidence="5" id="KW-0808">Transferase</keyword>
<dbReference type="AlphaFoldDB" id="A0A1N7LYM9"/>
<dbReference type="Pfam" id="PF01728">
    <property type="entry name" value="FtsJ"/>
    <property type="match status" value="1"/>
</dbReference>
<dbReference type="PROSITE" id="PS50889">
    <property type="entry name" value="S4"/>
    <property type="match status" value="1"/>
</dbReference>
<dbReference type="NCBIfam" id="TIGR00478">
    <property type="entry name" value="tly"/>
    <property type="match status" value="1"/>
</dbReference>
<dbReference type="InterPro" id="IPR036986">
    <property type="entry name" value="S4_RNA-bd_sf"/>
</dbReference>
<dbReference type="PANTHER" id="PTHR32319:SF0">
    <property type="entry name" value="BACTERIAL HEMOLYSIN-LIKE PROTEIN"/>
    <property type="match status" value="1"/>
</dbReference>
<dbReference type="InterPro" id="IPR004538">
    <property type="entry name" value="Hemolysin_A/TlyA"/>
</dbReference>
<dbReference type="RefSeq" id="WP_076400378.1">
    <property type="nucleotide sequence ID" value="NZ_FTOA01000003.1"/>
</dbReference>
<dbReference type="GO" id="GO:0032259">
    <property type="term" value="P:methylation"/>
    <property type="evidence" value="ECO:0007669"/>
    <property type="project" value="UniProtKB-KW"/>
</dbReference>
<accession>A0A1N7LYM9</accession>
<keyword evidence="1 3" id="KW-0694">RNA-binding</keyword>
<dbReference type="GO" id="GO:0008168">
    <property type="term" value="F:methyltransferase activity"/>
    <property type="evidence" value="ECO:0007669"/>
    <property type="project" value="UniProtKB-KW"/>
</dbReference>
<dbReference type="Gene3D" id="3.40.50.150">
    <property type="entry name" value="Vaccinia Virus protein VP39"/>
    <property type="match status" value="1"/>
</dbReference>
<dbReference type="InterPro" id="IPR002942">
    <property type="entry name" value="S4_RNA-bd"/>
</dbReference>
<keyword evidence="6" id="KW-1185">Reference proteome</keyword>
<evidence type="ECO:0000259" key="4">
    <source>
        <dbReference type="SMART" id="SM00363"/>
    </source>
</evidence>
<dbReference type="InterPro" id="IPR002877">
    <property type="entry name" value="RNA_MeTrfase_FtsJ_dom"/>
</dbReference>
<dbReference type="PANTHER" id="PTHR32319">
    <property type="entry name" value="BACTERIAL HEMOLYSIN-LIKE PROTEIN"/>
    <property type="match status" value="1"/>
</dbReference>
<dbReference type="CDD" id="cd02440">
    <property type="entry name" value="AdoMet_MTases"/>
    <property type="match status" value="1"/>
</dbReference>
<reference evidence="5 6" key="1">
    <citation type="submission" date="2017-01" db="EMBL/GenBank/DDBJ databases">
        <authorList>
            <person name="Mah S.A."/>
            <person name="Swanson W.J."/>
            <person name="Moy G.W."/>
            <person name="Vacquier V.D."/>
        </authorList>
    </citation>
    <scope>NUCLEOTIDE SEQUENCE [LARGE SCALE GENOMIC DNA]</scope>
    <source>
        <strain evidence="5 6">DSM 11589</strain>
    </source>
</reference>
<dbReference type="EMBL" id="FTOA01000003">
    <property type="protein sequence ID" value="SIS78912.1"/>
    <property type="molecule type" value="Genomic_DNA"/>
</dbReference>
<feature type="domain" description="RNA-binding S4" evidence="4">
    <location>
        <begin position="13"/>
        <end position="75"/>
    </location>
</feature>
<keyword evidence="5" id="KW-0489">Methyltransferase</keyword>
<dbReference type="InterPro" id="IPR047048">
    <property type="entry name" value="TlyA"/>
</dbReference>
<evidence type="ECO:0000256" key="3">
    <source>
        <dbReference type="PROSITE-ProRule" id="PRU00182"/>
    </source>
</evidence>
<dbReference type="SMART" id="SM00363">
    <property type="entry name" value="S4"/>
    <property type="match status" value="1"/>
</dbReference>
<organism evidence="5 6">
    <name type="scientific">Insolitispirillum peregrinum</name>
    <dbReference type="NCBI Taxonomy" id="80876"/>
    <lineage>
        <taxon>Bacteria</taxon>
        <taxon>Pseudomonadati</taxon>
        <taxon>Pseudomonadota</taxon>
        <taxon>Alphaproteobacteria</taxon>
        <taxon>Rhodospirillales</taxon>
        <taxon>Novispirillaceae</taxon>
        <taxon>Insolitispirillum</taxon>
    </lineage>
</organism>
<sequence length="255" mass="27368">MASGPKDSAPRKERLDQILVDRGLAESKTRAQALIMAGLVLVAEQKIDKPGTKVSTDKPVTLKGQDHPWVSRGGLKLVKGLDHFAVDPTGWTCLDVGASTGGFTDVLLTRGAASVYAVDVGYGQLAHKLRVDPRVVVLERTNARHLDATTIPQPIDLVVCDASFIGLRTVLERPLELVRSGGGLIALIKPQFEVGKERVGKGGVVRDPELHAEVCQTISDWLASLPGWSVEGLTESPIKGPEGNIEFLIYGRKQG</sequence>
<dbReference type="Pfam" id="PF01479">
    <property type="entry name" value="S4"/>
    <property type="match status" value="1"/>
</dbReference>
<evidence type="ECO:0000256" key="2">
    <source>
        <dbReference type="ARBA" id="ARBA00029460"/>
    </source>
</evidence>